<dbReference type="Gene3D" id="6.20.50.140">
    <property type="match status" value="1"/>
</dbReference>
<keyword evidence="7" id="KW-1185">Reference proteome</keyword>
<reference evidence="6 7" key="1">
    <citation type="submission" date="2019-02" db="EMBL/GenBank/DDBJ databases">
        <title>Deep-cultivation of Planctomycetes and their phenomic and genomic characterization uncovers novel biology.</title>
        <authorList>
            <person name="Wiegand S."/>
            <person name="Jogler M."/>
            <person name="Boedeker C."/>
            <person name="Pinto D."/>
            <person name="Vollmers J."/>
            <person name="Rivas-Marin E."/>
            <person name="Kohn T."/>
            <person name="Peeters S.H."/>
            <person name="Heuer A."/>
            <person name="Rast P."/>
            <person name="Oberbeckmann S."/>
            <person name="Bunk B."/>
            <person name="Jeske O."/>
            <person name="Meyerdierks A."/>
            <person name="Storesund J.E."/>
            <person name="Kallscheuer N."/>
            <person name="Luecker S."/>
            <person name="Lage O.M."/>
            <person name="Pohl T."/>
            <person name="Merkel B.J."/>
            <person name="Hornburger P."/>
            <person name="Mueller R.-W."/>
            <person name="Bruemmer F."/>
            <person name="Labrenz M."/>
            <person name="Spormann A.M."/>
            <person name="Op den Camp H."/>
            <person name="Overmann J."/>
            <person name="Amann R."/>
            <person name="Jetten M.S.M."/>
            <person name="Mascher T."/>
            <person name="Medema M.H."/>
            <person name="Devos D.P."/>
            <person name="Kaster A.-K."/>
            <person name="Ovreas L."/>
            <person name="Rohde M."/>
            <person name="Galperin M.Y."/>
            <person name="Jogler C."/>
        </authorList>
    </citation>
    <scope>NUCLEOTIDE SEQUENCE [LARGE SCALE GENOMIC DNA]</scope>
    <source>
        <strain evidence="6 7">Q31a</strain>
    </source>
</reference>
<feature type="domain" description="CzcB-like barrel-sandwich hybrid" evidence="4">
    <location>
        <begin position="66"/>
        <end position="223"/>
    </location>
</feature>
<comment type="similarity">
    <text evidence="1">Belongs to the membrane fusion protein (MFP) (TC 8.A.1) family.</text>
</comment>
<organism evidence="6 7">
    <name type="scientific">Aureliella helgolandensis</name>
    <dbReference type="NCBI Taxonomy" id="2527968"/>
    <lineage>
        <taxon>Bacteria</taxon>
        <taxon>Pseudomonadati</taxon>
        <taxon>Planctomycetota</taxon>
        <taxon>Planctomycetia</taxon>
        <taxon>Pirellulales</taxon>
        <taxon>Pirellulaceae</taxon>
        <taxon>Aureliella</taxon>
    </lineage>
</organism>
<keyword evidence="3" id="KW-0472">Membrane</keyword>
<evidence type="ECO:0000256" key="3">
    <source>
        <dbReference type="SAM" id="Phobius"/>
    </source>
</evidence>
<evidence type="ECO:0000259" key="4">
    <source>
        <dbReference type="Pfam" id="PF25973"/>
    </source>
</evidence>
<name>A0A518GD27_9BACT</name>
<dbReference type="GO" id="GO:1990281">
    <property type="term" value="C:efflux pump complex"/>
    <property type="evidence" value="ECO:0007669"/>
    <property type="project" value="TreeGrafter"/>
</dbReference>
<feature type="domain" description="CzcB-like C-terminal circularly permuted SH3-like" evidence="5">
    <location>
        <begin position="330"/>
        <end position="372"/>
    </location>
</feature>
<evidence type="ECO:0000256" key="1">
    <source>
        <dbReference type="ARBA" id="ARBA00009477"/>
    </source>
</evidence>
<dbReference type="InterPro" id="IPR006143">
    <property type="entry name" value="RND_pump_MFP"/>
</dbReference>
<dbReference type="PANTHER" id="PTHR30469:SF15">
    <property type="entry name" value="HLYD FAMILY OF SECRETION PROTEINS"/>
    <property type="match status" value="1"/>
</dbReference>
<dbReference type="KEGG" id="ahel:Q31a_48570"/>
<dbReference type="InterPro" id="IPR030190">
    <property type="entry name" value="MacA_alpha-hairpin_sf"/>
</dbReference>
<dbReference type="InterPro" id="IPR058649">
    <property type="entry name" value="CzcB_C"/>
</dbReference>
<dbReference type="GO" id="GO:0015562">
    <property type="term" value="F:efflux transmembrane transporter activity"/>
    <property type="evidence" value="ECO:0007669"/>
    <property type="project" value="TreeGrafter"/>
</dbReference>
<dbReference type="Proteomes" id="UP000318017">
    <property type="component" value="Chromosome"/>
</dbReference>
<evidence type="ECO:0000313" key="7">
    <source>
        <dbReference type="Proteomes" id="UP000318017"/>
    </source>
</evidence>
<dbReference type="NCBIfam" id="TIGR01730">
    <property type="entry name" value="RND_mfp"/>
    <property type="match status" value="1"/>
</dbReference>
<sequence>MYEKWSAIRPWLMRLLKLAIVASVAVGVIYWLKFAPVPVISHTVEHGTIIAEVMGTGTLEARIETTISPKISGRVVEVLVDQGSRVAKGDLLVRLDDEELQQQVAIARANVDAVSAAIARLNTDKERAAAVYNQAKKSHDRVQLLVLQNATSQDDADKAVESLAVAEAGVSRAEAAITEGRQELIAAQKALEYQGARLKDAKLHAPFDGLVVKRGRENGDVVVPGSLILSLISTEELWISAWVDETEMARLKTEQPARVVFRSEPEKAYPGKVVRLGREADRETREFIVDVRVLELPENWAVGQRAEAFIQITQRDNALLLPARLIFKQNDSMGVFVSVAGVAQWRPITVGVRNGDTVEVLEGLTEGETVVTPKTPGNLLSDGRRVVAL</sequence>
<dbReference type="Pfam" id="PF25975">
    <property type="entry name" value="CzcB_C"/>
    <property type="match status" value="1"/>
</dbReference>
<dbReference type="GO" id="GO:1990961">
    <property type="term" value="P:xenobiotic detoxification by transmembrane export across the plasma membrane"/>
    <property type="evidence" value="ECO:0007669"/>
    <property type="project" value="InterPro"/>
</dbReference>
<dbReference type="Pfam" id="PF25973">
    <property type="entry name" value="BSH_CzcB"/>
    <property type="match status" value="1"/>
</dbReference>
<dbReference type="GO" id="GO:0019898">
    <property type="term" value="C:extrinsic component of membrane"/>
    <property type="evidence" value="ECO:0007669"/>
    <property type="project" value="InterPro"/>
</dbReference>
<protein>
    <submittedName>
        <fullName evidence="6">Macrolide export protein MacA</fullName>
    </submittedName>
</protein>
<accession>A0A518GD27</accession>
<dbReference type="AlphaFoldDB" id="A0A518GD27"/>
<proteinExistence type="inferred from homology"/>
<dbReference type="SUPFAM" id="SSF111369">
    <property type="entry name" value="HlyD-like secretion proteins"/>
    <property type="match status" value="1"/>
</dbReference>
<evidence type="ECO:0000256" key="2">
    <source>
        <dbReference type="ARBA" id="ARBA00023054"/>
    </source>
</evidence>
<evidence type="ECO:0000313" key="6">
    <source>
        <dbReference type="EMBL" id="QDV26483.1"/>
    </source>
</evidence>
<feature type="transmembrane region" description="Helical" evidence="3">
    <location>
        <begin position="12"/>
        <end position="32"/>
    </location>
</feature>
<dbReference type="GO" id="GO:0030313">
    <property type="term" value="C:cell envelope"/>
    <property type="evidence" value="ECO:0007669"/>
    <property type="project" value="UniProtKB-SubCell"/>
</dbReference>
<keyword evidence="3" id="KW-1133">Transmembrane helix</keyword>
<evidence type="ECO:0000259" key="5">
    <source>
        <dbReference type="Pfam" id="PF25975"/>
    </source>
</evidence>
<dbReference type="PANTHER" id="PTHR30469">
    <property type="entry name" value="MULTIDRUG RESISTANCE PROTEIN MDTA"/>
    <property type="match status" value="1"/>
</dbReference>
<dbReference type="Gene3D" id="2.40.50.100">
    <property type="match status" value="1"/>
</dbReference>
<keyword evidence="2" id="KW-0175">Coiled coil</keyword>
<dbReference type="EMBL" id="CP036298">
    <property type="protein sequence ID" value="QDV26483.1"/>
    <property type="molecule type" value="Genomic_DNA"/>
</dbReference>
<gene>
    <name evidence="6" type="primary">macA_7</name>
    <name evidence="6" type="ORF">Q31a_48570</name>
</gene>
<dbReference type="RefSeq" id="WP_145082655.1">
    <property type="nucleotide sequence ID" value="NZ_CP036298.1"/>
</dbReference>
<dbReference type="OrthoDB" id="245220at2"/>
<dbReference type="Gene3D" id="6.10.140.1990">
    <property type="match status" value="1"/>
</dbReference>
<dbReference type="GO" id="GO:1990195">
    <property type="term" value="C:macrolide transmembrane transporter complex"/>
    <property type="evidence" value="ECO:0007669"/>
    <property type="project" value="InterPro"/>
</dbReference>
<keyword evidence="3" id="KW-0812">Transmembrane</keyword>
<dbReference type="InterPro" id="IPR058647">
    <property type="entry name" value="BSH_CzcB-like"/>
</dbReference>
<dbReference type="Gene3D" id="2.40.30.170">
    <property type="match status" value="1"/>
</dbReference>